<dbReference type="EMBL" id="BMAW01083418">
    <property type="protein sequence ID" value="GFU33944.1"/>
    <property type="molecule type" value="Genomic_DNA"/>
</dbReference>
<accession>A0A8X6UQZ5</accession>
<organism evidence="1 2">
    <name type="scientific">Nephila pilipes</name>
    <name type="common">Giant wood spider</name>
    <name type="synonym">Nephila maculata</name>
    <dbReference type="NCBI Taxonomy" id="299642"/>
    <lineage>
        <taxon>Eukaryota</taxon>
        <taxon>Metazoa</taxon>
        <taxon>Ecdysozoa</taxon>
        <taxon>Arthropoda</taxon>
        <taxon>Chelicerata</taxon>
        <taxon>Arachnida</taxon>
        <taxon>Araneae</taxon>
        <taxon>Araneomorphae</taxon>
        <taxon>Entelegynae</taxon>
        <taxon>Araneoidea</taxon>
        <taxon>Nephilidae</taxon>
        <taxon>Nephila</taxon>
    </lineage>
</organism>
<gene>
    <name evidence="1" type="ORF">NPIL_5541</name>
</gene>
<evidence type="ECO:0000313" key="2">
    <source>
        <dbReference type="Proteomes" id="UP000887013"/>
    </source>
</evidence>
<proteinExistence type="predicted"/>
<sequence>MQERTATREPETFGASCRHAKRRVEQLTSSLPIILEKRERDLGSVPNGVVFCGIRQRLKSTVNIKKHKKNTFCAVHLLHYCGLGKKTVLMKEIFSEKRIVSLRV</sequence>
<comment type="caution">
    <text evidence="1">The sequence shown here is derived from an EMBL/GenBank/DDBJ whole genome shotgun (WGS) entry which is preliminary data.</text>
</comment>
<dbReference type="Proteomes" id="UP000887013">
    <property type="component" value="Unassembled WGS sequence"/>
</dbReference>
<evidence type="ECO:0000313" key="1">
    <source>
        <dbReference type="EMBL" id="GFU33944.1"/>
    </source>
</evidence>
<protein>
    <submittedName>
        <fullName evidence="1">Uncharacterized protein</fullName>
    </submittedName>
</protein>
<dbReference type="AlphaFoldDB" id="A0A8X6UQZ5"/>
<reference evidence="1" key="1">
    <citation type="submission" date="2020-08" db="EMBL/GenBank/DDBJ databases">
        <title>Multicomponent nature underlies the extraordinary mechanical properties of spider dragline silk.</title>
        <authorList>
            <person name="Kono N."/>
            <person name="Nakamura H."/>
            <person name="Mori M."/>
            <person name="Yoshida Y."/>
            <person name="Ohtoshi R."/>
            <person name="Malay A.D."/>
            <person name="Moran D.A.P."/>
            <person name="Tomita M."/>
            <person name="Numata K."/>
            <person name="Arakawa K."/>
        </authorList>
    </citation>
    <scope>NUCLEOTIDE SEQUENCE</scope>
</reference>
<name>A0A8X6UQZ5_NEPPI</name>
<keyword evidence="2" id="KW-1185">Reference proteome</keyword>